<comment type="caution">
    <text evidence="6">The sequence shown here is derived from an EMBL/GenBank/DDBJ whole genome shotgun (WGS) entry which is preliminary data.</text>
</comment>
<gene>
    <name evidence="6" type="ORF">F8566_44900</name>
</gene>
<dbReference type="PROSITE" id="PS00012">
    <property type="entry name" value="PHOSPHOPANTETHEINE"/>
    <property type="match status" value="1"/>
</dbReference>
<dbReference type="InterPro" id="IPR050091">
    <property type="entry name" value="PKS_NRPS_Biosynth_Enz"/>
</dbReference>
<dbReference type="InterPro" id="IPR036736">
    <property type="entry name" value="ACP-like_sf"/>
</dbReference>
<feature type="region of interest" description="Disordered" evidence="4">
    <location>
        <begin position="64"/>
        <end position="85"/>
    </location>
</feature>
<dbReference type="PANTHER" id="PTHR43775:SF51">
    <property type="entry name" value="INACTIVE PHENOLPHTHIOCEROL SYNTHESIS POLYKETIDE SYNTHASE TYPE I PKS1-RELATED"/>
    <property type="match status" value="1"/>
</dbReference>
<evidence type="ECO:0000313" key="7">
    <source>
        <dbReference type="Proteomes" id="UP000468735"/>
    </source>
</evidence>
<dbReference type="GO" id="GO:0004312">
    <property type="term" value="F:fatty acid synthase activity"/>
    <property type="evidence" value="ECO:0007669"/>
    <property type="project" value="TreeGrafter"/>
</dbReference>
<dbReference type="FunFam" id="1.10.1200.10:FF:000007">
    <property type="entry name" value="Probable polyketide synthase pks17"/>
    <property type="match status" value="1"/>
</dbReference>
<dbReference type="SMART" id="SM00823">
    <property type="entry name" value="PKS_PP"/>
    <property type="match status" value="1"/>
</dbReference>
<dbReference type="EMBL" id="WBMT01000030">
    <property type="protein sequence ID" value="KAB2340430.1"/>
    <property type="molecule type" value="Genomic_DNA"/>
</dbReference>
<dbReference type="Gene3D" id="1.10.1200.10">
    <property type="entry name" value="ACP-like"/>
    <property type="match status" value="1"/>
</dbReference>
<name>A0A6H9YLT6_9ACTN</name>
<dbReference type="InterPro" id="IPR006162">
    <property type="entry name" value="Ppantetheine_attach_site"/>
</dbReference>
<dbReference type="PANTHER" id="PTHR43775">
    <property type="entry name" value="FATTY ACID SYNTHASE"/>
    <property type="match status" value="1"/>
</dbReference>
<dbReference type="GO" id="GO:0006633">
    <property type="term" value="P:fatty acid biosynthetic process"/>
    <property type="evidence" value="ECO:0007669"/>
    <property type="project" value="TreeGrafter"/>
</dbReference>
<dbReference type="AlphaFoldDB" id="A0A6H9YLT6"/>
<evidence type="ECO:0000256" key="4">
    <source>
        <dbReference type="SAM" id="MobiDB-lite"/>
    </source>
</evidence>
<feature type="domain" description="Carrier" evidence="5">
    <location>
        <begin position="94"/>
        <end position="169"/>
    </location>
</feature>
<evidence type="ECO:0000256" key="2">
    <source>
        <dbReference type="ARBA" id="ARBA00022553"/>
    </source>
</evidence>
<dbReference type="Proteomes" id="UP000468735">
    <property type="component" value="Unassembled WGS sequence"/>
</dbReference>
<organism evidence="6 7">
    <name type="scientific">Actinomadura rudentiformis</name>
    <dbReference type="NCBI Taxonomy" id="359158"/>
    <lineage>
        <taxon>Bacteria</taxon>
        <taxon>Bacillati</taxon>
        <taxon>Actinomycetota</taxon>
        <taxon>Actinomycetes</taxon>
        <taxon>Streptosporangiales</taxon>
        <taxon>Thermomonosporaceae</taxon>
        <taxon>Actinomadura</taxon>
    </lineage>
</organism>
<protein>
    <recommendedName>
        <fullName evidence="5">Carrier domain-containing protein</fullName>
    </recommendedName>
</protein>
<dbReference type="OrthoDB" id="9778690at2"/>
<proteinExistence type="predicted"/>
<evidence type="ECO:0000313" key="6">
    <source>
        <dbReference type="EMBL" id="KAB2340430.1"/>
    </source>
</evidence>
<dbReference type="SMART" id="SM01294">
    <property type="entry name" value="PKS_PP_betabranch"/>
    <property type="match status" value="1"/>
</dbReference>
<evidence type="ECO:0000259" key="5">
    <source>
        <dbReference type="PROSITE" id="PS50075"/>
    </source>
</evidence>
<dbReference type="InterPro" id="IPR020806">
    <property type="entry name" value="PKS_PP-bd"/>
</dbReference>
<keyword evidence="2" id="KW-0597">Phosphoprotein</keyword>
<keyword evidence="3" id="KW-0808">Transferase</keyword>
<keyword evidence="7" id="KW-1185">Reference proteome</keyword>
<evidence type="ECO:0000256" key="1">
    <source>
        <dbReference type="ARBA" id="ARBA00022450"/>
    </source>
</evidence>
<evidence type="ECO:0000256" key="3">
    <source>
        <dbReference type="ARBA" id="ARBA00022679"/>
    </source>
</evidence>
<dbReference type="SUPFAM" id="SSF47336">
    <property type="entry name" value="ACP-like"/>
    <property type="match status" value="1"/>
</dbReference>
<dbReference type="InterPro" id="IPR009081">
    <property type="entry name" value="PP-bd_ACP"/>
</dbReference>
<sequence length="224" mass="23257">MADGIGEEDLAGTGLAALSTEEGLALLDASGVAVEPALVPVRLDLSTPDLPFLLQTLADNAPARRSVAAAGEPEEGTGSLRDRLAGLPKAERDSALLKLVRGEAAAILGHPDLDAVGSDRPFHEVGFDSLAAVGLRNKLTFAVGRRLPATLVFDYPTPRALSGYLAAEMFPDEPDTPPGAPPVEDRPPGLTESSIDALDTDTLISMALRGSDLDDVETGEVSVR</sequence>
<accession>A0A6H9YLT6</accession>
<dbReference type="PROSITE" id="PS50075">
    <property type="entry name" value="CARRIER"/>
    <property type="match status" value="1"/>
</dbReference>
<dbReference type="GO" id="GO:0031177">
    <property type="term" value="F:phosphopantetheine binding"/>
    <property type="evidence" value="ECO:0007669"/>
    <property type="project" value="InterPro"/>
</dbReference>
<dbReference type="Pfam" id="PF00550">
    <property type="entry name" value="PP-binding"/>
    <property type="match status" value="1"/>
</dbReference>
<reference evidence="6 7" key="1">
    <citation type="submission" date="2019-09" db="EMBL/GenBank/DDBJ databases">
        <title>Actinomadura physcomitrii sp. nov., a novel actinomycete isolated from moss [Physcomitrium sphaericum (Ludw) Fuernr].</title>
        <authorList>
            <person name="Zhuang X."/>
            <person name="Liu C."/>
        </authorList>
    </citation>
    <scope>NUCLEOTIDE SEQUENCE [LARGE SCALE GENOMIC DNA]</scope>
    <source>
        <strain evidence="6 7">HMC1</strain>
    </source>
</reference>
<keyword evidence="1" id="KW-0596">Phosphopantetheine</keyword>
<feature type="region of interest" description="Disordered" evidence="4">
    <location>
        <begin position="170"/>
        <end position="194"/>
    </location>
</feature>